<reference evidence="8" key="1">
    <citation type="submission" date="2018-02" db="EMBL/GenBank/DDBJ databases">
        <authorList>
            <person name="Moore K."/>
            <person name="Momper L."/>
        </authorList>
    </citation>
    <scope>NUCLEOTIDE SEQUENCE [LARGE SCALE GENOMIC DNA]</scope>
    <source>
        <strain evidence="8">ULC18</strain>
    </source>
</reference>
<comment type="caution">
    <text evidence="7">The sequence shown here is derived from an EMBL/GenBank/DDBJ whole genome shotgun (WGS) entry which is preliminary data.</text>
</comment>
<evidence type="ECO:0000256" key="5">
    <source>
        <dbReference type="ARBA" id="ARBA00022840"/>
    </source>
</evidence>
<keyword evidence="5" id="KW-0067">ATP-binding</keyword>
<dbReference type="InterPro" id="IPR011009">
    <property type="entry name" value="Kinase-like_dom_sf"/>
</dbReference>
<keyword evidence="8" id="KW-1185">Reference proteome</keyword>
<dbReference type="PANTHER" id="PTHR11584">
    <property type="entry name" value="SERINE/THREONINE PROTEIN KINASE"/>
    <property type="match status" value="1"/>
</dbReference>
<keyword evidence="3" id="KW-0547">Nucleotide-binding</keyword>
<gene>
    <name evidence="7" type="ORF">C7B82_03175</name>
</gene>
<evidence type="ECO:0000256" key="2">
    <source>
        <dbReference type="ARBA" id="ARBA00022679"/>
    </source>
</evidence>
<dbReference type="Proteomes" id="UP000239576">
    <property type="component" value="Unassembled WGS sequence"/>
</dbReference>
<dbReference type="SMART" id="SM00220">
    <property type="entry name" value="S_TKc"/>
    <property type="match status" value="1"/>
</dbReference>
<keyword evidence="1" id="KW-0723">Serine/threonine-protein kinase</keyword>
<dbReference type="Pfam" id="PF00069">
    <property type="entry name" value="Pkinase"/>
    <property type="match status" value="1"/>
</dbReference>
<name>A0A2T1EN14_9CYAN</name>
<dbReference type="GO" id="GO:0004674">
    <property type="term" value="F:protein serine/threonine kinase activity"/>
    <property type="evidence" value="ECO:0007669"/>
    <property type="project" value="UniProtKB-KW"/>
</dbReference>
<sequence>MVTIPGYQVVEQLYESPRSFIYRGVRESDRLPVILKTLKQEYPSPEAIARLRLEYTITHSLDLAGVVKAYSLESYARGLAIVLEDFGGVALSHLLQQRSFTLVEVLNLAIQTTQILGDIHPKNIIHKDINPSNIAFNLTTGQVKIIDFGIAAILSRENPTLSNPKVIEGTLAYYVSRANGSHEPGDGLPHGFLFPGSHAVSVVMRSPTLCHQRCLGNGALSHC</sequence>
<proteinExistence type="predicted"/>
<protein>
    <recommendedName>
        <fullName evidence="6">Protein kinase domain-containing protein</fullName>
    </recommendedName>
</protein>
<dbReference type="AlphaFoldDB" id="A0A2T1EN14"/>
<accession>A0A2T1EN14</accession>
<evidence type="ECO:0000256" key="1">
    <source>
        <dbReference type="ARBA" id="ARBA00022527"/>
    </source>
</evidence>
<reference evidence="7 8" key="2">
    <citation type="submission" date="2018-03" db="EMBL/GenBank/DDBJ databases">
        <title>The ancient ancestry and fast evolution of plastids.</title>
        <authorList>
            <person name="Moore K.R."/>
            <person name="Magnabosco C."/>
            <person name="Momper L."/>
            <person name="Gold D.A."/>
            <person name="Bosak T."/>
            <person name="Fournier G.P."/>
        </authorList>
    </citation>
    <scope>NUCLEOTIDE SEQUENCE [LARGE SCALE GENOMIC DNA]</scope>
    <source>
        <strain evidence="7 8">ULC18</strain>
    </source>
</reference>
<evidence type="ECO:0000256" key="3">
    <source>
        <dbReference type="ARBA" id="ARBA00022741"/>
    </source>
</evidence>
<dbReference type="EMBL" id="PVWK01000015">
    <property type="protein sequence ID" value="PSB34111.1"/>
    <property type="molecule type" value="Genomic_DNA"/>
</dbReference>
<dbReference type="InterPro" id="IPR000719">
    <property type="entry name" value="Prot_kinase_dom"/>
</dbReference>
<dbReference type="RefSeq" id="WP_106254871.1">
    <property type="nucleotide sequence ID" value="NZ_CAWNSW010000037.1"/>
</dbReference>
<dbReference type="GO" id="GO:0005524">
    <property type="term" value="F:ATP binding"/>
    <property type="evidence" value="ECO:0007669"/>
    <property type="project" value="UniProtKB-KW"/>
</dbReference>
<dbReference type="PROSITE" id="PS50011">
    <property type="entry name" value="PROTEIN_KINASE_DOM"/>
    <property type="match status" value="1"/>
</dbReference>
<dbReference type="OrthoDB" id="573511at2"/>
<keyword evidence="4" id="KW-0418">Kinase</keyword>
<evidence type="ECO:0000256" key="4">
    <source>
        <dbReference type="ARBA" id="ARBA00022777"/>
    </source>
</evidence>
<evidence type="ECO:0000259" key="6">
    <source>
        <dbReference type="PROSITE" id="PS50011"/>
    </source>
</evidence>
<dbReference type="PANTHER" id="PTHR11584:SF369">
    <property type="entry name" value="MITOGEN-ACTIVATED PROTEIN KINASE KINASE KINASE 19-RELATED"/>
    <property type="match status" value="1"/>
</dbReference>
<organism evidence="7 8">
    <name type="scientific">Stenomitos frigidus ULC18</name>
    <dbReference type="NCBI Taxonomy" id="2107698"/>
    <lineage>
        <taxon>Bacteria</taxon>
        <taxon>Bacillati</taxon>
        <taxon>Cyanobacteriota</taxon>
        <taxon>Cyanophyceae</taxon>
        <taxon>Leptolyngbyales</taxon>
        <taxon>Leptolyngbyaceae</taxon>
        <taxon>Stenomitos</taxon>
    </lineage>
</organism>
<keyword evidence="2" id="KW-0808">Transferase</keyword>
<evidence type="ECO:0000313" key="8">
    <source>
        <dbReference type="Proteomes" id="UP000239576"/>
    </source>
</evidence>
<evidence type="ECO:0000313" key="7">
    <source>
        <dbReference type="EMBL" id="PSB34111.1"/>
    </source>
</evidence>
<dbReference type="SUPFAM" id="SSF56112">
    <property type="entry name" value="Protein kinase-like (PK-like)"/>
    <property type="match status" value="1"/>
</dbReference>
<dbReference type="Gene3D" id="1.10.510.10">
    <property type="entry name" value="Transferase(Phosphotransferase) domain 1"/>
    <property type="match status" value="1"/>
</dbReference>
<feature type="domain" description="Protein kinase" evidence="6">
    <location>
        <begin position="7"/>
        <end position="223"/>
    </location>
</feature>